<comment type="subcellular location">
    <subcellularLocation>
        <location evidence="1">Cytoplasm</location>
    </subcellularLocation>
</comment>
<keyword evidence="13" id="KW-0234">DNA repair</keyword>
<dbReference type="InterPro" id="IPR003593">
    <property type="entry name" value="AAA+_ATPase"/>
</dbReference>
<dbReference type="GO" id="GO:0005524">
    <property type="term" value="F:ATP binding"/>
    <property type="evidence" value="ECO:0007669"/>
    <property type="project" value="UniProtKB-KW"/>
</dbReference>
<feature type="domain" description="ABC transporter" evidence="17">
    <location>
        <begin position="583"/>
        <end position="906"/>
    </location>
</feature>
<dbReference type="InterPro" id="IPR003439">
    <property type="entry name" value="ABC_transporter-like_ATP-bd"/>
</dbReference>
<dbReference type="GO" id="GO:0005737">
    <property type="term" value="C:cytoplasm"/>
    <property type="evidence" value="ECO:0007669"/>
    <property type="project" value="UniProtKB-SubCell"/>
</dbReference>
<dbReference type="SUPFAM" id="SSF52540">
    <property type="entry name" value="P-loop containing nucleoside triphosphate hydrolases"/>
    <property type="match status" value="4"/>
</dbReference>
<gene>
    <name evidence="18" type="primary">uvrA</name>
    <name evidence="18" type="ORF">ENV62_00975</name>
</gene>
<keyword evidence="10" id="KW-0067">ATP-binding</keyword>
<evidence type="ECO:0000256" key="8">
    <source>
        <dbReference type="ARBA" id="ARBA00022771"/>
    </source>
</evidence>
<dbReference type="Gene3D" id="3.40.50.300">
    <property type="entry name" value="P-loop containing nucleotide triphosphate hydrolases"/>
    <property type="match status" value="5"/>
</dbReference>
<dbReference type="PROSITE" id="PS00211">
    <property type="entry name" value="ABC_TRANSPORTER_1"/>
    <property type="match status" value="1"/>
</dbReference>
<evidence type="ECO:0000256" key="9">
    <source>
        <dbReference type="ARBA" id="ARBA00022833"/>
    </source>
</evidence>
<dbReference type="GO" id="GO:0009380">
    <property type="term" value="C:excinuclease repair complex"/>
    <property type="evidence" value="ECO:0007669"/>
    <property type="project" value="InterPro"/>
</dbReference>
<dbReference type="Pfam" id="PF17760">
    <property type="entry name" value="UvrA_inter"/>
    <property type="match status" value="2"/>
</dbReference>
<protein>
    <recommendedName>
        <fullName evidence="15">UvrABC system protein A</fullName>
    </recommendedName>
    <alternativeName>
        <fullName evidence="16">Excinuclease ABC subunit A</fullName>
    </alternativeName>
</protein>
<dbReference type="InterPro" id="IPR041102">
    <property type="entry name" value="UvrA_inter"/>
</dbReference>
<dbReference type="PROSITE" id="PS50893">
    <property type="entry name" value="ABC_TRANSPORTER_2"/>
    <property type="match status" value="2"/>
</dbReference>
<evidence type="ECO:0000256" key="4">
    <source>
        <dbReference type="ARBA" id="ARBA00022737"/>
    </source>
</evidence>
<evidence type="ECO:0000256" key="12">
    <source>
        <dbReference type="ARBA" id="ARBA00023125"/>
    </source>
</evidence>
<dbReference type="SMART" id="SM00382">
    <property type="entry name" value="AAA"/>
    <property type="match status" value="3"/>
</dbReference>
<dbReference type="GO" id="GO:0016887">
    <property type="term" value="F:ATP hydrolysis activity"/>
    <property type="evidence" value="ECO:0007669"/>
    <property type="project" value="InterPro"/>
</dbReference>
<keyword evidence="5" id="KW-0547">Nucleotide-binding</keyword>
<name>A0A7C3SHR9_9BACT</name>
<evidence type="ECO:0000256" key="14">
    <source>
        <dbReference type="ARBA" id="ARBA00038000"/>
    </source>
</evidence>
<dbReference type="Pfam" id="PF17755">
    <property type="entry name" value="UvrA_DNA-bind"/>
    <property type="match status" value="1"/>
</dbReference>
<dbReference type="GO" id="GO:0008270">
    <property type="term" value="F:zinc ion binding"/>
    <property type="evidence" value="ECO:0007669"/>
    <property type="project" value="UniProtKB-KW"/>
</dbReference>
<dbReference type="GO" id="GO:0006289">
    <property type="term" value="P:nucleotide-excision repair"/>
    <property type="evidence" value="ECO:0007669"/>
    <property type="project" value="InterPro"/>
</dbReference>
<keyword evidence="9" id="KW-0862">Zinc</keyword>
<evidence type="ECO:0000256" key="15">
    <source>
        <dbReference type="ARBA" id="ARBA00039316"/>
    </source>
</evidence>
<keyword evidence="11" id="KW-0267">Excision nuclease</keyword>
<evidence type="ECO:0000256" key="5">
    <source>
        <dbReference type="ARBA" id="ARBA00022741"/>
    </source>
</evidence>
<dbReference type="PANTHER" id="PTHR43152">
    <property type="entry name" value="UVRABC SYSTEM PROTEIN A"/>
    <property type="match status" value="1"/>
</dbReference>
<dbReference type="InterPro" id="IPR013815">
    <property type="entry name" value="ATP_grasp_subdomain_1"/>
</dbReference>
<dbReference type="Gene3D" id="1.10.8.280">
    <property type="entry name" value="ABC transporter ATPase domain-like"/>
    <property type="match status" value="1"/>
</dbReference>
<evidence type="ECO:0000256" key="3">
    <source>
        <dbReference type="ARBA" id="ARBA00022723"/>
    </source>
</evidence>
<dbReference type="GO" id="GO:0003677">
    <property type="term" value="F:DNA binding"/>
    <property type="evidence" value="ECO:0007669"/>
    <property type="project" value="UniProtKB-KW"/>
</dbReference>
<evidence type="ECO:0000256" key="7">
    <source>
        <dbReference type="ARBA" id="ARBA00022769"/>
    </source>
</evidence>
<keyword evidence="3" id="KW-0479">Metal-binding</keyword>
<proteinExistence type="inferred from homology"/>
<evidence type="ECO:0000256" key="6">
    <source>
        <dbReference type="ARBA" id="ARBA00022763"/>
    </source>
</evidence>
<dbReference type="Gene3D" id="3.30.190.20">
    <property type="match status" value="1"/>
</dbReference>
<dbReference type="InterPro" id="IPR041552">
    <property type="entry name" value="UvrA_DNA-bd"/>
</dbReference>
<keyword evidence="8" id="KW-0863">Zinc-finger</keyword>
<keyword evidence="6" id="KW-0227">DNA damage</keyword>
<dbReference type="Gene3D" id="1.20.1580.10">
    <property type="entry name" value="ABC transporter ATPase like domain"/>
    <property type="match status" value="3"/>
</dbReference>
<dbReference type="GO" id="GO:0004518">
    <property type="term" value="F:nuclease activity"/>
    <property type="evidence" value="ECO:0007669"/>
    <property type="project" value="UniProtKB-KW"/>
</dbReference>
<evidence type="ECO:0000313" key="18">
    <source>
        <dbReference type="EMBL" id="HGB13801.1"/>
    </source>
</evidence>
<dbReference type="EMBL" id="DTHB01000016">
    <property type="protein sequence ID" value="HGB13801.1"/>
    <property type="molecule type" value="Genomic_DNA"/>
</dbReference>
<reference evidence="18" key="1">
    <citation type="journal article" date="2020" name="mSystems">
        <title>Genome- and Community-Level Interaction Insights into Carbon Utilization and Element Cycling Functions of Hydrothermarchaeota in Hydrothermal Sediment.</title>
        <authorList>
            <person name="Zhou Z."/>
            <person name="Liu Y."/>
            <person name="Xu W."/>
            <person name="Pan J."/>
            <person name="Luo Z.H."/>
            <person name="Li M."/>
        </authorList>
    </citation>
    <scope>NUCLEOTIDE SEQUENCE [LARGE SCALE GENOMIC DNA]</scope>
    <source>
        <strain evidence="18">SpSt-776</strain>
    </source>
</reference>
<keyword evidence="7" id="KW-0228">DNA excision</keyword>
<keyword evidence="2" id="KW-0963">Cytoplasm</keyword>
<evidence type="ECO:0000256" key="16">
    <source>
        <dbReference type="ARBA" id="ARBA00042156"/>
    </source>
</evidence>
<dbReference type="PANTHER" id="PTHR43152:SF3">
    <property type="entry name" value="UVRABC SYSTEM PROTEIN A"/>
    <property type="match status" value="1"/>
</dbReference>
<feature type="domain" description="ABC transporter" evidence="17">
    <location>
        <begin position="1427"/>
        <end position="1755"/>
    </location>
</feature>
<dbReference type="NCBIfam" id="TIGR00630">
    <property type="entry name" value="uvra"/>
    <property type="match status" value="1"/>
</dbReference>
<sequence length="1773" mass="193566">MLSPIRVQGARQNNLKNISVSVPVGAVTVVTGVAGAGKSSLAFEVLYAEGYRRYVETFSPYARQFLERLDRPEADRIEGVLPAIAIERAAPIRTSRSTVGTMTSIDDYLRPLFARAATLYCGKCGQPVQRHSPASIFESLVTAYPGKPIFICFSRRVGEIDPGALREILQQAGFARVLEAGEAVRLEEARLTPRDGMITIVLDRVTVEPRHRERLVDSLESAMRFGQGRLEVVLPEESQTLWFTEKLHCPRCDLDYSDPTPALFSFNNPIGACKTCNGFGRIIDIDPDLVIPDQSLSIAQGCIKPFQTLAFSECQEDLLDFARRRKLPLHRPWRELDPEIQRLVWDGEGEWYGVKGFFDWLQGRRYKKQARILLARYRRYLPCPACGGGRLKPEALLFRLVGKTFPELEQMAISELEPFFRQWTPPAGDRATELLLGEIRGRLRFLLDVGLGYLSLGRLSRTLSGGETQRVTLATALGASLTNTLYVLEEPSAGLHPRDVESLAGVLHRLAQNGNAVVVVENDPFLIQAADRIIDLGPGPGRDGGQVVHQGTLPGLLRARRSLTAAYLRGELKVSAPDKRRPPQSKALKIIEARENNLQNLTVSIPLGLFVCVTGVSGSGKSTLVDQVLYRNVRRELGLPAMEPGACRGLEGVGHISEAVLVDQAPLTRSSRMNAATYLKVLEPIRAAFAQTRQARLLGLNRSAFSFNTVEGACPYCKGSGYELVELQFLPDVYIKCPACDGRRFRPEVLQVRCRGYDIAEILALPAMEVARVFDDDEWVKEALQPLLEIGLGYLSLSQPAPTLSGGEAQRLKLARQLAAARKARNLLFILDEPTVGLHPANISDLIAALQRLVASGHTVVVVEHDLDVARAADWIIDLGPEGGAAGGRVVGEGPPEAIAALPTPTGQALRQPAIPTELAGRPFRTQPVPAFRRERAIVIAGARQHNLYNLNVEIPRNRLVVITGVSGSGKSTLAFDVLYAEGRARFLDCLPAYARQYIRPLARPEVDHVEGIPPTVALEQKVSRTGALSTTGTSSEVYHYLRLLFASLGTPYCPEDGIPGEAADAAGIAVRIRQHFPDQEILLLAPLVRKRKGHHREIISRAARLGFKEVRIDGQIFASARPPSLDRYRIHDVEAVVAKIRVKADGQEDLRTLVEKALEAGSGTMMVAAPGQADVFFSTRLSCPRCGLALPAADPRLFTWSQKFGACPVCQGYGYQWEEGEEVEPRPCSACGGTRLRPEALSFRIGGLNIAEVAHMPIREALAWVQSLAPGREEVRQRIVPELENRLRFLDELGVGYLTLDRAVNTLATGEAQRIRIAAELASNLRGVCYVLDEPTVGLHPRDVQALLKAFSGLKEQGNTVVVVEHQATVIRAADQVIDLGPGAGPHGGKVVAQGPPEAIARAKKSVTGMWLRGEARHPAWPKRPLKEGPRLTVVGARLHNLKNLTVEIPLGRLVCVTGVSGAGKSTLVRHVVFRALKAKLAGQALPPWLEDLRGWEAIRHVKEVDESPIGRTPRSVPATYVGVMTAIRSIFAGTPEARARGYSPGRFSFNVPGGRCERCQGHGHHRVEMPLLPVVYVPCEACGGSRYNPDTLAVTLKGKSIADVLNLTVEEALALFEAFPAIARPLRFLADIGLGYLKLGQPSPTLSGGEAQRTKLAAELAAEPVGRTFYVLDEPTTGLHMADVARLISVLQRLVDRGDTVVVIEHDLDVMAAADCVIDLGPEGGREGGHLVAWGSPEEVAGCKDSRTAPFLRDYLQNRQEPGKFFKSVIA</sequence>
<dbReference type="Gene3D" id="3.30.1490.20">
    <property type="entry name" value="ATP-grasp fold, A domain"/>
    <property type="match status" value="1"/>
</dbReference>
<comment type="similarity">
    <text evidence="14">Belongs to the ABC transporter superfamily. UvrA family.</text>
</comment>
<evidence type="ECO:0000256" key="10">
    <source>
        <dbReference type="ARBA" id="ARBA00022840"/>
    </source>
</evidence>
<evidence type="ECO:0000256" key="1">
    <source>
        <dbReference type="ARBA" id="ARBA00004496"/>
    </source>
</evidence>
<comment type="caution">
    <text evidence="18">The sequence shown here is derived from an EMBL/GenBank/DDBJ whole genome shotgun (WGS) entry which is preliminary data.</text>
</comment>
<evidence type="ECO:0000256" key="13">
    <source>
        <dbReference type="ARBA" id="ARBA00023204"/>
    </source>
</evidence>
<organism evidence="18">
    <name type="scientific">Desulfobacca acetoxidans</name>
    <dbReference type="NCBI Taxonomy" id="60893"/>
    <lineage>
        <taxon>Bacteria</taxon>
        <taxon>Pseudomonadati</taxon>
        <taxon>Thermodesulfobacteriota</taxon>
        <taxon>Desulfobaccia</taxon>
        <taxon>Desulfobaccales</taxon>
        <taxon>Desulfobaccaceae</taxon>
        <taxon>Desulfobacca</taxon>
    </lineage>
</organism>
<dbReference type="InterPro" id="IPR004602">
    <property type="entry name" value="UvrA"/>
</dbReference>
<keyword evidence="12" id="KW-0238">DNA-binding</keyword>
<dbReference type="InterPro" id="IPR027417">
    <property type="entry name" value="P-loop_NTPase"/>
</dbReference>
<evidence type="ECO:0000256" key="2">
    <source>
        <dbReference type="ARBA" id="ARBA00022490"/>
    </source>
</evidence>
<accession>A0A7C3SHR9</accession>
<evidence type="ECO:0000259" key="17">
    <source>
        <dbReference type="PROSITE" id="PS50893"/>
    </source>
</evidence>
<dbReference type="InterPro" id="IPR017871">
    <property type="entry name" value="ABC_transporter-like_CS"/>
</dbReference>
<keyword evidence="4" id="KW-0677">Repeat</keyword>
<evidence type="ECO:0000256" key="11">
    <source>
        <dbReference type="ARBA" id="ARBA00022881"/>
    </source>
</evidence>